<dbReference type="Proteomes" id="UP000662074">
    <property type="component" value="Unassembled WGS sequence"/>
</dbReference>
<reference evidence="1" key="2">
    <citation type="submission" date="2020-09" db="EMBL/GenBank/DDBJ databases">
        <authorList>
            <person name="Sun Q."/>
            <person name="Sedlacek I."/>
        </authorList>
    </citation>
    <scope>NUCLEOTIDE SEQUENCE</scope>
    <source>
        <strain evidence="1">CCM 8711</strain>
    </source>
</reference>
<reference evidence="1" key="1">
    <citation type="journal article" date="2014" name="Int. J. Syst. Evol. Microbiol.">
        <title>Complete genome sequence of Corynebacterium casei LMG S-19264T (=DSM 44701T), isolated from a smear-ripened cheese.</title>
        <authorList>
            <consortium name="US DOE Joint Genome Institute (JGI-PGF)"/>
            <person name="Walter F."/>
            <person name="Albersmeier A."/>
            <person name="Kalinowski J."/>
            <person name="Ruckert C."/>
        </authorList>
    </citation>
    <scope>NUCLEOTIDE SEQUENCE</scope>
    <source>
        <strain evidence="1">CCM 8711</strain>
    </source>
</reference>
<dbReference type="InterPro" id="IPR036629">
    <property type="entry name" value="YjbJ_sf"/>
</dbReference>
<evidence type="ECO:0000313" key="1">
    <source>
        <dbReference type="EMBL" id="GGI50807.1"/>
    </source>
</evidence>
<gene>
    <name evidence="1" type="ORF">GCM10011425_20190</name>
</gene>
<sequence length="80" mass="9581">MRFFYIFVSMAEISISNKDWPRVKIKLQRKYNHLTNDDLQYSEGQEDSLINKLAQLVNRDRTYVVFTLKKALVNIDNNRL</sequence>
<dbReference type="EMBL" id="BMDO01000005">
    <property type="protein sequence ID" value="GGI50807.1"/>
    <property type="molecule type" value="Genomic_DNA"/>
</dbReference>
<dbReference type="AlphaFoldDB" id="A0A917JA72"/>
<proteinExistence type="predicted"/>
<keyword evidence="2" id="KW-1185">Reference proteome</keyword>
<protein>
    <submittedName>
        <fullName evidence="1">Uncharacterized protein</fullName>
    </submittedName>
</protein>
<comment type="caution">
    <text evidence="1">The sequence shown here is derived from an EMBL/GenBank/DDBJ whole genome shotgun (WGS) entry which is preliminary data.</text>
</comment>
<accession>A0A917JA72</accession>
<dbReference type="Gene3D" id="1.10.1470.10">
    <property type="entry name" value="YjbJ"/>
    <property type="match status" value="1"/>
</dbReference>
<name>A0A917JA72_9SPHI</name>
<organism evidence="1 2">
    <name type="scientific">Mucilaginibacter galii</name>
    <dbReference type="NCBI Taxonomy" id="2005073"/>
    <lineage>
        <taxon>Bacteria</taxon>
        <taxon>Pseudomonadati</taxon>
        <taxon>Bacteroidota</taxon>
        <taxon>Sphingobacteriia</taxon>
        <taxon>Sphingobacteriales</taxon>
        <taxon>Sphingobacteriaceae</taxon>
        <taxon>Mucilaginibacter</taxon>
    </lineage>
</organism>
<evidence type="ECO:0000313" key="2">
    <source>
        <dbReference type="Proteomes" id="UP000662074"/>
    </source>
</evidence>